<evidence type="ECO:0000256" key="1">
    <source>
        <dbReference type="SAM" id="Phobius"/>
    </source>
</evidence>
<gene>
    <name evidence="3" type="ORF">SAMN05192532_103193</name>
</gene>
<protein>
    <recommendedName>
        <fullName evidence="2">CAAX prenyl protease 2/Lysostaphin resistance protein A-like domain-containing protein</fullName>
    </recommendedName>
</protein>
<feature type="transmembrane region" description="Helical" evidence="1">
    <location>
        <begin position="178"/>
        <end position="195"/>
    </location>
</feature>
<sequence>MENNKKPTVDEISLVSIWKSFGLFVVCGVLIILLFYPEGRLGYLITLWEVNQRTWIEIIVGLSVGGLFAFFVAFLYQLNKLSLPNNIYTQLIKNILHKKYGVLTIAVGAGVSEEILFRGALLGVLLSYVGMVPALLIVSVIFMALHIPQYKGNAVIHLIVLMMGAGLGILFIWSEALWAPIAAHIIYNAIVAVMMKTRNV</sequence>
<dbReference type="InterPro" id="IPR052710">
    <property type="entry name" value="CAAX_protease"/>
</dbReference>
<evidence type="ECO:0000259" key="2">
    <source>
        <dbReference type="Pfam" id="PF02517"/>
    </source>
</evidence>
<dbReference type="GO" id="GO:0080120">
    <property type="term" value="P:CAAX-box protein maturation"/>
    <property type="evidence" value="ECO:0007669"/>
    <property type="project" value="UniProtKB-ARBA"/>
</dbReference>
<name>A0A1I2CTC0_9BACI</name>
<dbReference type="OrthoDB" id="2357478at2"/>
<evidence type="ECO:0000313" key="4">
    <source>
        <dbReference type="Proteomes" id="UP000199516"/>
    </source>
</evidence>
<reference evidence="3 4" key="1">
    <citation type="submission" date="2016-10" db="EMBL/GenBank/DDBJ databases">
        <authorList>
            <person name="de Groot N.N."/>
        </authorList>
    </citation>
    <scope>NUCLEOTIDE SEQUENCE [LARGE SCALE GENOMIC DNA]</scope>
    <source>
        <strain evidence="3 4">DSM 23995</strain>
    </source>
</reference>
<feature type="transmembrane region" description="Helical" evidence="1">
    <location>
        <begin position="100"/>
        <end position="119"/>
    </location>
</feature>
<dbReference type="STRING" id="930128.SAMN05192532_103193"/>
<accession>A0A1I2CTC0</accession>
<dbReference type="InterPro" id="IPR003675">
    <property type="entry name" value="Rce1/LyrA-like_dom"/>
</dbReference>
<dbReference type="RefSeq" id="WP_091660354.1">
    <property type="nucleotide sequence ID" value="NZ_FONT01000003.1"/>
</dbReference>
<dbReference type="PANTHER" id="PTHR36435">
    <property type="entry name" value="SLR1288 PROTEIN"/>
    <property type="match status" value="1"/>
</dbReference>
<feature type="transmembrane region" description="Helical" evidence="1">
    <location>
        <begin position="154"/>
        <end position="172"/>
    </location>
</feature>
<proteinExistence type="predicted"/>
<keyword evidence="4" id="KW-1185">Reference proteome</keyword>
<feature type="domain" description="CAAX prenyl protease 2/Lysostaphin resistance protein A-like" evidence="2">
    <location>
        <begin position="102"/>
        <end position="190"/>
    </location>
</feature>
<dbReference type="EMBL" id="FONT01000003">
    <property type="protein sequence ID" value="SFE71587.1"/>
    <property type="molecule type" value="Genomic_DNA"/>
</dbReference>
<dbReference type="AlphaFoldDB" id="A0A1I2CTC0"/>
<dbReference type="Pfam" id="PF02517">
    <property type="entry name" value="Rce1-like"/>
    <property type="match status" value="1"/>
</dbReference>
<feature type="transmembrane region" description="Helical" evidence="1">
    <location>
        <begin position="125"/>
        <end position="147"/>
    </location>
</feature>
<evidence type="ECO:0000313" key="3">
    <source>
        <dbReference type="EMBL" id="SFE71587.1"/>
    </source>
</evidence>
<keyword evidence="1" id="KW-0812">Transmembrane</keyword>
<feature type="transmembrane region" description="Helical" evidence="1">
    <location>
        <begin position="55"/>
        <end position="79"/>
    </location>
</feature>
<dbReference type="Proteomes" id="UP000199516">
    <property type="component" value="Unassembled WGS sequence"/>
</dbReference>
<dbReference type="GO" id="GO:0004175">
    <property type="term" value="F:endopeptidase activity"/>
    <property type="evidence" value="ECO:0007669"/>
    <property type="project" value="UniProtKB-ARBA"/>
</dbReference>
<organism evidence="3 4">
    <name type="scientific">Alteribacillus iranensis</name>
    <dbReference type="NCBI Taxonomy" id="930128"/>
    <lineage>
        <taxon>Bacteria</taxon>
        <taxon>Bacillati</taxon>
        <taxon>Bacillota</taxon>
        <taxon>Bacilli</taxon>
        <taxon>Bacillales</taxon>
        <taxon>Bacillaceae</taxon>
        <taxon>Alteribacillus</taxon>
    </lineage>
</organism>
<keyword evidence="1" id="KW-0472">Membrane</keyword>
<keyword evidence="1" id="KW-1133">Transmembrane helix</keyword>
<dbReference type="PANTHER" id="PTHR36435:SF1">
    <property type="entry name" value="CAAX AMINO TERMINAL PROTEASE FAMILY PROTEIN"/>
    <property type="match status" value="1"/>
</dbReference>
<feature type="transmembrane region" description="Helical" evidence="1">
    <location>
        <begin position="12"/>
        <end position="35"/>
    </location>
</feature>